<dbReference type="OrthoDB" id="2564795at2"/>
<name>A0A1X9T112_9BACT</name>
<gene>
    <name evidence="1" type="ORF">CVIC8964_0633</name>
</gene>
<evidence type="ECO:0000313" key="2">
    <source>
        <dbReference type="Proteomes" id="UP000194265"/>
    </source>
</evidence>
<dbReference type="STRING" id="1660074.CVIC8964_0633"/>
<organism evidence="1 2">
    <name type="scientific">Campylobacter vicugnae</name>
    <dbReference type="NCBI Taxonomy" id="1660076"/>
    <lineage>
        <taxon>Bacteria</taxon>
        <taxon>Pseudomonadati</taxon>
        <taxon>Campylobacterota</taxon>
        <taxon>Epsilonproteobacteria</taxon>
        <taxon>Campylobacterales</taxon>
        <taxon>Campylobacteraceae</taxon>
        <taxon>Campylobacter</taxon>
    </lineage>
</organism>
<dbReference type="Proteomes" id="UP000194265">
    <property type="component" value="Chromosome"/>
</dbReference>
<evidence type="ECO:0000313" key="1">
    <source>
        <dbReference type="EMBL" id="ARR02049.1"/>
    </source>
</evidence>
<accession>A0A1X9T112</accession>
<protein>
    <submittedName>
        <fullName evidence="1">Acyl-CoA dehydrogenase</fullName>
    </submittedName>
</protein>
<dbReference type="EMBL" id="CP018791">
    <property type="protein sequence ID" value="ARR02049.1"/>
    <property type="molecule type" value="Genomic_DNA"/>
</dbReference>
<sequence>MALQKLAKLAHLIDKEGIYPKEILKQIAQNGDFAVLQSRADLYQAIENIAKISKICGTSGFCMWCQFAIIYYLINSDNTELKNELLPKLYSGQILGGTALSNPMKAFAGIEKNHLKATKVEGGYIINGNLPWVSNISEDSVFGAIALDDDNTPVMGVIRVGDNARLKSSIKYSALEGSATKSVVIKNYFLSDNDILSQNIYEYLVRITPGFILLQTGIAAGIIKASLEEINKSNASHADINSYLNLDFKSLQNEYISLLNLVQNLAKNIDNINPLDILEARLLGSNLTQKITSAAVLFSGARGYLESSKVARLQREGNFVLIVTPSIKHLLKEISEVKAGRGCIKSWKSKQAI</sequence>
<dbReference type="PANTHER" id="PTHR43884:SF12">
    <property type="entry name" value="ISOVALERYL-COA DEHYDROGENASE, MITOCHONDRIAL-RELATED"/>
    <property type="match status" value="1"/>
</dbReference>
<dbReference type="Gene3D" id="2.40.110.10">
    <property type="entry name" value="Butyryl-CoA Dehydrogenase, subunit A, domain 2"/>
    <property type="match status" value="1"/>
</dbReference>
<dbReference type="PANTHER" id="PTHR43884">
    <property type="entry name" value="ACYL-COA DEHYDROGENASE"/>
    <property type="match status" value="1"/>
</dbReference>
<dbReference type="InterPro" id="IPR046373">
    <property type="entry name" value="Acyl-CoA_Oxase/DH_mid-dom_sf"/>
</dbReference>
<proteinExistence type="predicted"/>
<dbReference type="InterPro" id="IPR009100">
    <property type="entry name" value="AcylCoA_DH/oxidase_NM_dom_sf"/>
</dbReference>
<dbReference type="GO" id="GO:0003995">
    <property type="term" value="F:acyl-CoA dehydrogenase activity"/>
    <property type="evidence" value="ECO:0007669"/>
    <property type="project" value="TreeGrafter"/>
</dbReference>
<dbReference type="SUPFAM" id="SSF56645">
    <property type="entry name" value="Acyl-CoA dehydrogenase NM domain-like"/>
    <property type="match status" value="1"/>
</dbReference>
<dbReference type="AlphaFoldDB" id="A0A1X9T112"/>
<dbReference type="RefSeq" id="WP_086333556.1">
    <property type="nucleotide sequence ID" value="NZ_CP018791.1"/>
</dbReference>
<reference evidence="1 2" key="1">
    <citation type="journal article" date="2017" name="Genome Biol. Evol.">
        <title>Comparative Genomic Analysis Identifies a Campylobacter Clade Deficient in Selenium Metabolism.</title>
        <authorList>
            <person name="Miller W.G."/>
            <person name="Yee E."/>
            <person name="Lopes B.S."/>
            <person name="Chapman M.H."/>
            <person name="Huynh S."/>
            <person name="Bono J.L."/>
            <person name="Parker C.T."/>
            <person name="Strachan N.J.C."/>
            <person name="Forbes K.J."/>
        </authorList>
    </citation>
    <scope>NUCLEOTIDE SEQUENCE [LARGE SCALE GENOMIC DNA]</scope>
    <source>
        <strain evidence="1 2">RM8964</strain>
    </source>
</reference>